<evidence type="ECO:0000313" key="2">
    <source>
        <dbReference type="Proteomes" id="UP000001661"/>
    </source>
</evidence>
<evidence type="ECO:0008006" key="3">
    <source>
        <dbReference type="Google" id="ProtNLM"/>
    </source>
</evidence>
<dbReference type="Proteomes" id="UP000001661">
    <property type="component" value="Chromosome"/>
</dbReference>
<dbReference type="RefSeq" id="WP_013279054.1">
    <property type="nucleotide sequence ID" value="NC_014378.1"/>
</dbReference>
<name>D9QTB1_ACEAZ</name>
<proteinExistence type="predicted"/>
<reference evidence="1 2" key="1">
    <citation type="journal article" date="2010" name="Stand. Genomic Sci.">
        <title>Complete genome sequence of Acetohalobium arabaticum type strain (Z-7288).</title>
        <authorList>
            <person name="Sikorski J."/>
            <person name="Lapidus A."/>
            <person name="Chertkov O."/>
            <person name="Lucas S."/>
            <person name="Copeland A."/>
            <person name="Glavina Del Rio T."/>
            <person name="Nolan M."/>
            <person name="Tice H."/>
            <person name="Cheng J.F."/>
            <person name="Han C."/>
            <person name="Brambilla E."/>
            <person name="Pitluck S."/>
            <person name="Liolios K."/>
            <person name="Ivanova N."/>
            <person name="Mavromatis K."/>
            <person name="Mikhailova N."/>
            <person name="Pati A."/>
            <person name="Bruce D."/>
            <person name="Detter C."/>
            <person name="Tapia R."/>
            <person name="Goodwin L."/>
            <person name="Chen A."/>
            <person name="Palaniappan K."/>
            <person name="Land M."/>
            <person name="Hauser L."/>
            <person name="Chang Y.J."/>
            <person name="Jeffries C.D."/>
            <person name="Rohde M."/>
            <person name="Goker M."/>
            <person name="Spring S."/>
            <person name="Woyke T."/>
            <person name="Bristow J."/>
            <person name="Eisen J.A."/>
            <person name="Markowitz V."/>
            <person name="Hugenholtz P."/>
            <person name="Kyrpides N.C."/>
            <person name="Klenk H.P."/>
        </authorList>
    </citation>
    <scope>NUCLEOTIDE SEQUENCE [LARGE SCALE GENOMIC DNA]</scope>
    <source>
        <strain evidence="2">ATCC 49924 / DSM 5501 / Z-7288</strain>
    </source>
</reference>
<keyword evidence="2" id="KW-1185">Reference proteome</keyword>
<sequence length="396" mass="47190">MNVEKSKKEYVLDFLARIGFKDNGLSDKTIEFIFSYLAGIEELKTNRKYNDHNWEMNYASFDIKKNRYIPVIDYKIFNLYHKGLLKKIDRKENMWPQKKKFALCITHDIDHLFGKSFLYYRKMIPHFNKAPIKNKLLFLGSFIKNSLNIKKKSIPDLGIWLKAEEKHNFKSSFLFFSDKLIEPSWEDSFYKYTDKTIFEGQKVEIGCVIKEIFKRGWDVGLHGSCKSYCNSQYLKYEKKRLENLIDCEIKTIRQHHLMFDIRDTPQCQNAVNFKVDSTRGSNISPDFRCGTGFPFYQYDLNNEKSLDILQIPLVIQDNALFRHEKLNKEQVVNYVSEVMEMVADINGCMTILWHNNYYKNDKEFQAFEEILNKADKLGAWGCSLRELNDWWRRKRN</sequence>
<dbReference type="KEGG" id="aar:Acear_2122"/>
<dbReference type="GO" id="GO:0005975">
    <property type="term" value="P:carbohydrate metabolic process"/>
    <property type="evidence" value="ECO:0007669"/>
    <property type="project" value="InterPro"/>
</dbReference>
<protein>
    <recommendedName>
        <fullName evidence="3">NodB homology domain-containing protein</fullName>
    </recommendedName>
</protein>
<dbReference type="Gene3D" id="3.20.20.370">
    <property type="entry name" value="Glycoside hydrolase/deacetylase"/>
    <property type="match status" value="1"/>
</dbReference>
<dbReference type="HOGENOM" id="CLU_046673_2_0_9"/>
<dbReference type="OrthoDB" id="5573484at2"/>
<accession>D9QTB1</accession>
<dbReference type="eggNOG" id="COG0726">
    <property type="taxonomic scope" value="Bacteria"/>
</dbReference>
<dbReference type="InterPro" id="IPR011330">
    <property type="entry name" value="Glyco_hydro/deAcase_b/a-brl"/>
</dbReference>
<evidence type="ECO:0000313" key="1">
    <source>
        <dbReference type="EMBL" id="ADL13611.1"/>
    </source>
</evidence>
<dbReference type="AlphaFoldDB" id="D9QTB1"/>
<dbReference type="SUPFAM" id="SSF88713">
    <property type="entry name" value="Glycoside hydrolase/deacetylase"/>
    <property type="match status" value="1"/>
</dbReference>
<dbReference type="STRING" id="574087.Acear_2122"/>
<gene>
    <name evidence="1" type="ordered locus">Acear_2122</name>
</gene>
<dbReference type="CDD" id="cd10931">
    <property type="entry name" value="CE4_u7"/>
    <property type="match status" value="1"/>
</dbReference>
<organism evidence="1 2">
    <name type="scientific">Acetohalobium arabaticum (strain ATCC 49924 / DSM 5501 / Z-7288)</name>
    <dbReference type="NCBI Taxonomy" id="574087"/>
    <lineage>
        <taxon>Bacteria</taxon>
        <taxon>Bacillati</taxon>
        <taxon>Bacillota</taxon>
        <taxon>Clostridia</taxon>
        <taxon>Halanaerobiales</taxon>
        <taxon>Halobacteroidaceae</taxon>
        <taxon>Acetohalobium</taxon>
    </lineage>
</organism>
<dbReference type="EMBL" id="CP002105">
    <property type="protein sequence ID" value="ADL13611.1"/>
    <property type="molecule type" value="Genomic_DNA"/>
</dbReference>